<evidence type="ECO:0000313" key="1">
    <source>
        <dbReference type="EMBL" id="KON87892.1"/>
    </source>
</evidence>
<dbReference type="STRING" id="1459.AF332_14345"/>
<keyword evidence="2" id="KW-1185">Reference proteome</keyword>
<dbReference type="Proteomes" id="UP000037109">
    <property type="component" value="Unassembled WGS sequence"/>
</dbReference>
<dbReference type="EMBL" id="LGUF01000007">
    <property type="protein sequence ID" value="KON87892.1"/>
    <property type="molecule type" value="Genomic_DNA"/>
</dbReference>
<accession>A0A0M0GEH3</accession>
<proteinExistence type="predicted"/>
<evidence type="ECO:0000313" key="2">
    <source>
        <dbReference type="Proteomes" id="UP000037109"/>
    </source>
</evidence>
<reference evidence="2" key="1">
    <citation type="submission" date="2015-07" db="EMBL/GenBank/DDBJ databases">
        <title>Fjat-10036 dsm4.</title>
        <authorList>
            <person name="Liu B."/>
            <person name="Wang J."/>
            <person name="Zhu Y."/>
            <person name="Liu G."/>
            <person name="Chen Q."/>
            <person name="Chen Z."/>
            <person name="Lan J."/>
            <person name="Che J."/>
            <person name="Ge C."/>
            <person name="Shi H."/>
            <person name="Pan Z."/>
            <person name="Liu X."/>
        </authorList>
    </citation>
    <scope>NUCLEOTIDE SEQUENCE [LARGE SCALE GENOMIC DNA]</scope>
    <source>
        <strain evidence="2">DSM 4</strain>
    </source>
</reference>
<gene>
    <name evidence="1" type="ORF">AF332_14345</name>
</gene>
<name>A0A0M0GEH3_SPOGL</name>
<dbReference type="AlphaFoldDB" id="A0A0M0GEH3"/>
<comment type="caution">
    <text evidence="1">The sequence shown here is derived from an EMBL/GenBank/DDBJ whole genome shotgun (WGS) entry which is preliminary data.</text>
</comment>
<organism evidence="1 2">
    <name type="scientific">Sporosarcina globispora</name>
    <name type="common">Bacillus globisporus</name>
    <dbReference type="NCBI Taxonomy" id="1459"/>
    <lineage>
        <taxon>Bacteria</taxon>
        <taxon>Bacillati</taxon>
        <taxon>Bacillota</taxon>
        <taxon>Bacilli</taxon>
        <taxon>Bacillales</taxon>
        <taxon>Caryophanaceae</taxon>
        <taxon>Sporosarcina</taxon>
    </lineage>
</organism>
<sequence length="106" mass="11010">MRMRRFLGIKPSTILTRLGNAAVLAVALAAFSFSASTALTVLTVSDALTVFTAADAVADAVADGVVGAAEGNRIINKDIFIKKPTGPSKRKSLQLYAGAFLLKGDI</sequence>
<protein>
    <submittedName>
        <fullName evidence="1">Uncharacterized protein</fullName>
    </submittedName>
</protein>
<dbReference type="PATRIC" id="fig|1459.3.peg.3101"/>